<dbReference type="CDD" id="cd05339">
    <property type="entry name" value="17beta-HSDXI-like_SDR_c"/>
    <property type="match status" value="1"/>
</dbReference>
<dbReference type="Gene3D" id="3.40.50.720">
    <property type="entry name" value="NAD(P)-binding Rossmann-like Domain"/>
    <property type="match status" value="2"/>
</dbReference>
<evidence type="ECO:0000313" key="6">
    <source>
        <dbReference type="Proteomes" id="UP001152747"/>
    </source>
</evidence>
<dbReference type="InterPro" id="IPR036291">
    <property type="entry name" value="NAD(P)-bd_dom_sf"/>
</dbReference>
<keyword evidence="6" id="KW-1185">Reference proteome</keyword>
<dbReference type="GO" id="GO:0005811">
    <property type="term" value="C:lipid droplet"/>
    <property type="evidence" value="ECO:0007669"/>
    <property type="project" value="TreeGrafter"/>
</dbReference>
<evidence type="ECO:0000313" key="5">
    <source>
        <dbReference type="EMBL" id="CAI5450361.1"/>
    </source>
</evidence>
<dbReference type="InterPro" id="IPR002347">
    <property type="entry name" value="SDR_fam"/>
</dbReference>
<dbReference type="FunFam" id="3.40.50.720:FF:000202">
    <property type="entry name" value="Short-chain dehydrogenase/reductase family 16C member 6"/>
    <property type="match status" value="1"/>
</dbReference>
<reference evidence="5" key="1">
    <citation type="submission" date="2022-11" db="EMBL/GenBank/DDBJ databases">
        <authorList>
            <person name="Kikuchi T."/>
        </authorList>
    </citation>
    <scope>NUCLEOTIDE SEQUENCE</scope>
    <source>
        <strain evidence="5">PS1010</strain>
    </source>
</reference>
<dbReference type="Pfam" id="PF00106">
    <property type="entry name" value="adh_short"/>
    <property type="match status" value="2"/>
</dbReference>
<dbReference type="PANTHER" id="PTHR24322">
    <property type="entry name" value="PKSB"/>
    <property type="match status" value="1"/>
</dbReference>
<gene>
    <name evidence="5" type="ORF">CAMP_LOCUS12998</name>
</gene>
<evidence type="ECO:0000256" key="2">
    <source>
        <dbReference type="ARBA" id="ARBA00023002"/>
    </source>
</evidence>
<keyword evidence="2" id="KW-0560">Oxidoreductase</keyword>
<dbReference type="PANTHER" id="PTHR24322:SF638">
    <property type="entry name" value="DEHYDROGENASES, SHORT CHAIN"/>
    <property type="match status" value="1"/>
</dbReference>
<dbReference type="EMBL" id="CANHGI010000005">
    <property type="protein sequence ID" value="CAI5450361.1"/>
    <property type="molecule type" value="Genomic_DNA"/>
</dbReference>
<comment type="similarity">
    <text evidence="1 4">Belongs to the short-chain dehydrogenases/reductases (SDR) family.</text>
</comment>
<proteinExistence type="inferred from homology"/>
<accession>A0A9P1ITA5</accession>
<evidence type="ECO:0000256" key="3">
    <source>
        <dbReference type="ARBA" id="ARBA00023027"/>
    </source>
</evidence>
<dbReference type="Proteomes" id="UP001152747">
    <property type="component" value="Unassembled WGS sequence"/>
</dbReference>
<dbReference type="GO" id="GO:0016616">
    <property type="term" value="F:oxidoreductase activity, acting on the CH-OH group of donors, NAD or NADP as acceptor"/>
    <property type="evidence" value="ECO:0007669"/>
    <property type="project" value="TreeGrafter"/>
</dbReference>
<name>A0A9P1ITA5_9PELO</name>
<organism evidence="5 6">
    <name type="scientific">Caenorhabditis angaria</name>
    <dbReference type="NCBI Taxonomy" id="860376"/>
    <lineage>
        <taxon>Eukaryota</taxon>
        <taxon>Metazoa</taxon>
        <taxon>Ecdysozoa</taxon>
        <taxon>Nematoda</taxon>
        <taxon>Chromadorea</taxon>
        <taxon>Rhabditida</taxon>
        <taxon>Rhabditina</taxon>
        <taxon>Rhabditomorpha</taxon>
        <taxon>Rhabditoidea</taxon>
        <taxon>Rhabditidae</taxon>
        <taxon>Peloderinae</taxon>
        <taxon>Caenorhabditis</taxon>
    </lineage>
</organism>
<dbReference type="AlphaFoldDB" id="A0A9P1ITA5"/>
<keyword evidence="3" id="KW-0520">NAD</keyword>
<dbReference type="OrthoDB" id="10253736at2759"/>
<dbReference type="SUPFAM" id="SSF51735">
    <property type="entry name" value="NAD(P)-binding Rossmann-fold domains"/>
    <property type="match status" value="2"/>
</dbReference>
<sequence>METLCGILRVTIGTLYFSLWNSIKNLLPNGILPRKSVHGQRVLITGAGSGIGRKMAVEFAKLGAEVVLWDVNEAGNLETLKTVEDVGGKAYAYTVDLSSFQKINETSKKVREEVGDIDILINNAGIVTGKKIFDCPDELMEKTMAVNCNANFYTAKNFLPAMLDKNHGHVVTIASMAGKTGCVGLVDYCASKHGAIGFHDSLTMEILSQKKFNVKTTVVCPFFINTGMFDGVQTKSPLLFPILEPDYVVECILEAILTNRPMLCMPRACYTILALIGLLPIEVQILLADFFGSNETMNEFKGRQKKVLYKYVVPACLRNKKSLKGKKVLITGSGSGIGRQMALEFAKHHTHLILWDKNQEDNEKTRNLVENLGFDVKIHVFRVDLMSFEEIDRISEETKREAGKIDILVNNAGVASAKGIFELEETALNLSLGVNVKSHF</sequence>
<comment type="caution">
    <text evidence="5">The sequence shown here is derived from an EMBL/GenBank/DDBJ whole genome shotgun (WGS) entry which is preliminary data.</text>
</comment>
<evidence type="ECO:0000256" key="4">
    <source>
        <dbReference type="RuleBase" id="RU000363"/>
    </source>
</evidence>
<evidence type="ECO:0000256" key="1">
    <source>
        <dbReference type="ARBA" id="ARBA00006484"/>
    </source>
</evidence>
<dbReference type="PRINTS" id="PR00080">
    <property type="entry name" value="SDRFAMILY"/>
</dbReference>
<protein>
    <submittedName>
        <fullName evidence="5">Uncharacterized protein</fullName>
    </submittedName>
</protein>
<dbReference type="PRINTS" id="PR00081">
    <property type="entry name" value="GDHRDH"/>
</dbReference>